<protein>
    <recommendedName>
        <fullName evidence="8">Regulator of SigK</fullName>
    </recommendedName>
    <alternativeName>
        <fullName evidence="7">Sigma-K anti-sigma factor RskA</fullName>
    </alternativeName>
</protein>
<sequence>MSNSKLPECDLMLDVLTGECTEIERLQFERHLHYCHSCRQEWDDFREIWEVLPMDMDEIAVPNDLKQEVMSNIFRPESVQHQMYSNRKTFVFTKVWKSPIFYASMTVVVLLLLGAWKWDALHAGYLTGNRSTLHIPMKEIEDFPMYSFSSNMPDVKGNVSLVSQGQTKKLIITMNGLHPTTGKNVYQVWLLHGDERYNCGTFRVSSDGRGVLIYQLLDPDVQIDGFGITLEPDSNGSKPRGIKVAGTKPKQV</sequence>
<dbReference type="RefSeq" id="WP_209845842.1">
    <property type="nucleotide sequence ID" value="NZ_CBCRVE010000002.1"/>
</dbReference>
<comment type="caution">
    <text evidence="11">The sequence shown here is derived from an EMBL/GenBank/DDBJ whole genome shotgun (WGS) entry which is preliminary data.</text>
</comment>
<evidence type="ECO:0000256" key="4">
    <source>
        <dbReference type="ARBA" id="ARBA00022692"/>
    </source>
</evidence>
<dbReference type="Gene3D" id="1.10.10.1320">
    <property type="entry name" value="Anti-sigma factor, zinc-finger domain"/>
    <property type="match status" value="1"/>
</dbReference>
<dbReference type="Proteomes" id="UP001519273">
    <property type="component" value="Unassembled WGS sequence"/>
</dbReference>
<dbReference type="PANTHER" id="PTHR37461:SF1">
    <property type="entry name" value="ANTI-SIGMA-K FACTOR RSKA"/>
    <property type="match status" value="1"/>
</dbReference>
<name>A0ABS4H0L4_9BACL</name>
<keyword evidence="12" id="KW-1185">Reference proteome</keyword>
<keyword evidence="4" id="KW-0812">Transmembrane</keyword>
<keyword evidence="5" id="KW-1133">Transmembrane helix</keyword>
<evidence type="ECO:0000256" key="7">
    <source>
        <dbReference type="ARBA" id="ARBA00029829"/>
    </source>
</evidence>
<evidence type="ECO:0000256" key="9">
    <source>
        <dbReference type="SAM" id="MobiDB-lite"/>
    </source>
</evidence>
<comment type="subcellular location">
    <subcellularLocation>
        <location evidence="2">Cell membrane</location>
    </subcellularLocation>
    <subcellularLocation>
        <location evidence="1">Membrane</location>
        <topology evidence="1">Single-pass membrane protein</topology>
    </subcellularLocation>
</comment>
<accession>A0ABS4H0L4</accession>
<evidence type="ECO:0000256" key="8">
    <source>
        <dbReference type="ARBA" id="ARBA00030803"/>
    </source>
</evidence>
<feature type="domain" description="Anti-sigma K factor RskA C-terminal" evidence="10">
    <location>
        <begin position="114"/>
        <end position="239"/>
    </location>
</feature>
<dbReference type="Pfam" id="PF10099">
    <property type="entry name" value="RskA_C"/>
    <property type="match status" value="1"/>
</dbReference>
<organism evidence="11 12">
    <name type="scientific">Paenibacillus sediminis</name>
    <dbReference type="NCBI Taxonomy" id="664909"/>
    <lineage>
        <taxon>Bacteria</taxon>
        <taxon>Bacillati</taxon>
        <taxon>Bacillota</taxon>
        <taxon>Bacilli</taxon>
        <taxon>Bacillales</taxon>
        <taxon>Paenibacillaceae</taxon>
        <taxon>Paenibacillus</taxon>
    </lineage>
</organism>
<feature type="region of interest" description="Disordered" evidence="9">
    <location>
        <begin position="232"/>
        <end position="252"/>
    </location>
</feature>
<keyword evidence="3" id="KW-1003">Cell membrane</keyword>
<keyword evidence="6" id="KW-0472">Membrane</keyword>
<dbReference type="EMBL" id="JAGGKP010000001">
    <property type="protein sequence ID" value="MBP1936077.1"/>
    <property type="molecule type" value="Genomic_DNA"/>
</dbReference>
<evidence type="ECO:0000256" key="6">
    <source>
        <dbReference type="ARBA" id="ARBA00023136"/>
    </source>
</evidence>
<dbReference type="PANTHER" id="PTHR37461">
    <property type="entry name" value="ANTI-SIGMA-K FACTOR RSKA"/>
    <property type="match status" value="1"/>
</dbReference>
<evidence type="ECO:0000256" key="3">
    <source>
        <dbReference type="ARBA" id="ARBA00022475"/>
    </source>
</evidence>
<proteinExistence type="predicted"/>
<dbReference type="InterPro" id="IPR051474">
    <property type="entry name" value="Anti-sigma-K/W_factor"/>
</dbReference>
<evidence type="ECO:0000256" key="5">
    <source>
        <dbReference type="ARBA" id="ARBA00022989"/>
    </source>
</evidence>
<dbReference type="InterPro" id="IPR018764">
    <property type="entry name" value="RskA_C"/>
</dbReference>
<evidence type="ECO:0000256" key="2">
    <source>
        <dbReference type="ARBA" id="ARBA00004236"/>
    </source>
</evidence>
<reference evidence="11 12" key="1">
    <citation type="submission" date="2021-03" db="EMBL/GenBank/DDBJ databases">
        <title>Genomic Encyclopedia of Type Strains, Phase IV (KMG-IV): sequencing the most valuable type-strain genomes for metagenomic binning, comparative biology and taxonomic classification.</title>
        <authorList>
            <person name="Goeker M."/>
        </authorList>
    </citation>
    <scope>NUCLEOTIDE SEQUENCE [LARGE SCALE GENOMIC DNA]</scope>
    <source>
        <strain evidence="11 12">DSM 23491</strain>
    </source>
</reference>
<evidence type="ECO:0000313" key="11">
    <source>
        <dbReference type="EMBL" id="MBP1936077.1"/>
    </source>
</evidence>
<evidence type="ECO:0000256" key="1">
    <source>
        <dbReference type="ARBA" id="ARBA00004167"/>
    </source>
</evidence>
<dbReference type="InterPro" id="IPR041916">
    <property type="entry name" value="Anti_sigma_zinc_sf"/>
</dbReference>
<gene>
    <name evidence="11" type="ORF">J2Z20_000938</name>
</gene>
<evidence type="ECO:0000259" key="10">
    <source>
        <dbReference type="Pfam" id="PF10099"/>
    </source>
</evidence>
<evidence type="ECO:0000313" key="12">
    <source>
        <dbReference type="Proteomes" id="UP001519273"/>
    </source>
</evidence>